<gene>
    <name evidence="2" type="ORF">OESDEN_19409</name>
</gene>
<evidence type="ECO:0000256" key="1">
    <source>
        <dbReference type="SAM" id="SignalP"/>
    </source>
</evidence>
<keyword evidence="1" id="KW-0732">Signal</keyword>
<accession>A0A0B1SAI6</accession>
<feature type="chain" id="PRO_5002081463" evidence="1">
    <location>
        <begin position="23"/>
        <end position="118"/>
    </location>
</feature>
<organism evidence="2 3">
    <name type="scientific">Oesophagostomum dentatum</name>
    <name type="common">Nodular worm</name>
    <dbReference type="NCBI Taxonomy" id="61180"/>
    <lineage>
        <taxon>Eukaryota</taxon>
        <taxon>Metazoa</taxon>
        <taxon>Ecdysozoa</taxon>
        <taxon>Nematoda</taxon>
        <taxon>Chromadorea</taxon>
        <taxon>Rhabditida</taxon>
        <taxon>Rhabditina</taxon>
        <taxon>Rhabditomorpha</taxon>
        <taxon>Strongyloidea</taxon>
        <taxon>Strongylidae</taxon>
        <taxon>Oesophagostomum</taxon>
    </lineage>
</organism>
<dbReference type="AlphaFoldDB" id="A0A0B1SAI6"/>
<dbReference type="Proteomes" id="UP000053660">
    <property type="component" value="Unassembled WGS sequence"/>
</dbReference>
<evidence type="ECO:0000313" key="3">
    <source>
        <dbReference type="Proteomes" id="UP000053660"/>
    </source>
</evidence>
<protein>
    <submittedName>
        <fullName evidence="2">Uncharacterized protein</fullName>
    </submittedName>
</protein>
<reference evidence="2 3" key="1">
    <citation type="submission" date="2014-03" db="EMBL/GenBank/DDBJ databases">
        <title>Draft genome of the hookworm Oesophagostomum dentatum.</title>
        <authorList>
            <person name="Mitreva M."/>
        </authorList>
    </citation>
    <scope>NUCLEOTIDE SEQUENCE [LARGE SCALE GENOMIC DNA]</scope>
    <source>
        <strain evidence="2 3">OD-Hann</strain>
    </source>
</reference>
<dbReference type="EMBL" id="KN596830">
    <property type="protein sequence ID" value="KHJ80911.1"/>
    <property type="molecule type" value="Genomic_DNA"/>
</dbReference>
<name>A0A0B1SAI6_OESDE</name>
<proteinExistence type="predicted"/>
<keyword evidence="3" id="KW-1185">Reference proteome</keyword>
<feature type="signal peptide" evidence="1">
    <location>
        <begin position="1"/>
        <end position="22"/>
    </location>
</feature>
<sequence>MFYFLWRFRVFDLFLFVNNVIKFHYPNDNIVCIFYVKKNSVIRNNEKLCTRNLNYLNVFFKNINFSNNSDPSCGACIGGHVSERYLREAVNCTSVYGDLIISNFRGVLHVFNVIVYYN</sequence>
<evidence type="ECO:0000313" key="2">
    <source>
        <dbReference type="EMBL" id="KHJ80911.1"/>
    </source>
</evidence>